<dbReference type="Gene3D" id="2.120.10.70">
    <property type="entry name" value="Fucose-specific lectin"/>
    <property type="match status" value="2"/>
</dbReference>
<dbReference type="HOGENOM" id="CLU_576441_0_0_1"/>
<evidence type="ECO:0000313" key="3">
    <source>
        <dbReference type="EMBL" id="CEJ92005.1"/>
    </source>
</evidence>
<feature type="signal peptide" evidence="1">
    <location>
        <begin position="1"/>
        <end position="16"/>
    </location>
</feature>
<feature type="chain" id="PRO_5001979872" description="Fibronectin type-III domain-containing protein" evidence="1">
    <location>
        <begin position="17"/>
        <end position="474"/>
    </location>
</feature>
<proteinExistence type="predicted"/>
<gene>
    <name evidence="3" type="ORF">VHEMI07686</name>
</gene>
<dbReference type="Gene3D" id="2.60.40.10">
    <property type="entry name" value="Immunoglobulins"/>
    <property type="match status" value="1"/>
</dbReference>
<dbReference type="InterPro" id="IPR003961">
    <property type="entry name" value="FN3_dom"/>
</dbReference>
<dbReference type="InterPro" id="IPR036116">
    <property type="entry name" value="FN3_sf"/>
</dbReference>
<accession>A0A0A1TLT3</accession>
<evidence type="ECO:0000313" key="4">
    <source>
        <dbReference type="Proteomes" id="UP000039046"/>
    </source>
</evidence>
<dbReference type="SUPFAM" id="SSF89372">
    <property type="entry name" value="Fucose-specific lectin"/>
    <property type="match status" value="1"/>
</dbReference>
<dbReference type="InterPro" id="IPR013783">
    <property type="entry name" value="Ig-like_fold"/>
</dbReference>
<dbReference type="Proteomes" id="UP000039046">
    <property type="component" value="Unassembled WGS sequence"/>
</dbReference>
<sequence>MHLLFLIALCLGLVAAESHWPPVLDGTEVVKEGLKVYYSVDLDTYTDADAPDKTYILLNQVKIPYSSQADGSALISKDDLQKFDNCDSSFRPVHVYPNRPAQFPPKKNNPDYAQAPSNLHVSSSEKHRINVQWTNNYAPNTNHYGKLLFRLQRRGQPAQQWDIDNGYTQSYSVGPFEPNVQYLISVKAGYSYGTGYGYSKWTTIVWTSPDNGPPIIGWRPRYSIGPGNAKTGSAVTALWARKYHLDLFIVNSDGHVVTNWWESDKGWNGWYSIGCDNKNYFCPKFAPGTKVTALWRSNYAHIDVFVTSPDGIVWATWWNVGDAAWRYWATVQLETAAAASAPVEAIWNKEENHLDLFVSDINGDVMWTYVDKGSDWASWAGISTMTGMVPGTPITASWLWDYSKLHIYATDKRGYRPHAVRKATDKDIWYAAYGLGPNMAMRPGSKLSVTWFGSNVLVAGLGTDVDGNIWQTTR</sequence>
<keyword evidence="1" id="KW-0732">Signal</keyword>
<dbReference type="CDD" id="cd00063">
    <property type="entry name" value="FN3"/>
    <property type="match status" value="1"/>
</dbReference>
<dbReference type="EMBL" id="CDHN01000004">
    <property type="protein sequence ID" value="CEJ92005.1"/>
    <property type="molecule type" value="Genomic_DNA"/>
</dbReference>
<keyword evidence="4" id="KW-1185">Reference proteome</keyword>
<organism evidence="3 4">
    <name type="scientific">[Torrubiella] hemipterigena</name>
    <dbReference type="NCBI Taxonomy" id="1531966"/>
    <lineage>
        <taxon>Eukaryota</taxon>
        <taxon>Fungi</taxon>
        <taxon>Dikarya</taxon>
        <taxon>Ascomycota</taxon>
        <taxon>Pezizomycotina</taxon>
        <taxon>Sordariomycetes</taxon>
        <taxon>Hypocreomycetidae</taxon>
        <taxon>Hypocreales</taxon>
        <taxon>Clavicipitaceae</taxon>
        <taxon>Clavicipitaceae incertae sedis</taxon>
        <taxon>'Torrubiella' clade</taxon>
    </lineage>
</organism>
<name>A0A0A1TLT3_9HYPO</name>
<dbReference type="OrthoDB" id="10606100at2759"/>
<dbReference type="AlphaFoldDB" id="A0A0A1TLT3"/>
<evidence type="ECO:0000259" key="2">
    <source>
        <dbReference type="PROSITE" id="PS50853"/>
    </source>
</evidence>
<feature type="domain" description="Fibronectin type-III" evidence="2">
    <location>
        <begin position="115"/>
        <end position="210"/>
    </location>
</feature>
<reference evidence="3 4" key="1">
    <citation type="journal article" date="2015" name="Genome Announc.">
        <title>Draft Genome Sequence and Gene Annotation of the Entomopathogenic Fungus Verticillium hemipterigenum.</title>
        <authorList>
            <person name="Horn F."/>
            <person name="Habel A."/>
            <person name="Scharf D.H."/>
            <person name="Dworschak J."/>
            <person name="Brakhage A.A."/>
            <person name="Guthke R."/>
            <person name="Hertweck C."/>
            <person name="Linde J."/>
        </authorList>
    </citation>
    <scope>NUCLEOTIDE SEQUENCE [LARGE SCALE GENOMIC DNA]</scope>
</reference>
<dbReference type="PROSITE" id="PS50853">
    <property type="entry name" value="FN3"/>
    <property type="match status" value="1"/>
</dbReference>
<evidence type="ECO:0000256" key="1">
    <source>
        <dbReference type="SAM" id="SignalP"/>
    </source>
</evidence>
<protein>
    <recommendedName>
        <fullName evidence="2">Fibronectin type-III domain-containing protein</fullName>
    </recommendedName>
</protein>
<dbReference type="SUPFAM" id="SSF49265">
    <property type="entry name" value="Fibronectin type III"/>
    <property type="match status" value="1"/>
</dbReference>
<dbReference type="SMART" id="SM00060">
    <property type="entry name" value="FN3"/>
    <property type="match status" value="1"/>
</dbReference>